<feature type="domain" description="Pyridoxamine 5'-phosphate oxidase N-terminal" evidence="1">
    <location>
        <begin position="40"/>
        <end position="163"/>
    </location>
</feature>
<accession>D8JRZ3</accession>
<gene>
    <name evidence="2" type="ordered locus">Hden_2414</name>
</gene>
<evidence type="ECO:0000313" key="3">
    <source>
        <dbReference type="Proteomes" id="UP000002033"/>
    </source>
</evidence>
<reference evidence="3" key="1">
    <citation type="journal article" date="2011" name="J. Bacteriol.">
        <title>Genome sequences of eight morphologically diverse alphaproteobacteria.</title>
        <authorList>
            <consortium name="US DOE Joint Genome Institute"/>
            <person name="Brown P.J."/>
            <person name="Kysela D.T."/>
            <person name="Buechlein A."/>
            <person name="Hemmerich C."/>
            <person name="Brun Y.V."/>
        </authorList>
    </citation>
    <scope>NUCLEOTIDE SEQUENCE [LARGE SCALE GENOMIC DNA]</scope>
    <source>
        <strain evidence="3">ATCC 51888 / DSM 1869 / NCIB 11706 / TK 0415</strain>
    </source>
</reference>
<organism evidence="2 3">
    <name type="scientific">Hyphomicrobium denitrificans (strain ATCC 51888 / DSM 1869 / NCIMB 11706 / TK 0415)</name>
    <dbReference type="NCBI Taxonomy" id="582899"/>
    <lineage>
        <taxon>Bacteria</taxon>
        <taxon>Pseudomonadati</taxon>
        <taxon>Pseudomonadota</taxon>
        <taxon>Alphaproteobacteria</taxon>
        <taxon>Hyphomicrobiales</taxon>
        <taxon>Hyphomicrobiaceae</taxon>
        <taxon>Hyphomicrobium</taxon>
    </lineage>
</organism>
<dbReference type="SUPFAM" id="SSF50475">
    <property type="entry name" value="FMN-binding split barrel"/>
    <property type="match status" value="1"/>
</dbReference>
<dbReference type="eggNOG" id="COG3576">
    <property type="taxonomic scope" value="Bacteria"/>
</dbReference>
<dbReference type="InterPro" id="IPR011576">
    <property type="entry name" value="Pyridox_Oxase_N"/>
</dbReference>
<dbReference type="HOGENOM" id="CLU_098597_0_0_5"/>
<dbReference type="PANTHER" id="PTHR42815:SF2">
    <property type="entry name" value="FAD-BINDING, PUTATIVE (AFU_ORTHOLOGUE AFUA_6G07600)-RELATED"/>
    <property type="match status" value="1"/>
</dbReference>
<dbReference type="InterPro" id="IPR012349">
    <property type="entry name" value="Split_barrel_FMN-bd"/>
</dbReference>
<dbReference type="AlphaFoldDB" id="D8JRZ3"/>
<dbReference type="RefSeq" id="WP_013216370.1">
    <property type="nucleotide sequence ID" value="NC_014313.1"/>
</dbReference>
<dbReference type="KEGG" id="hdn:Hden_2414"/>
<proteinExistence type="predicted"/>
<evidence type="ECO:0000259" key="1">
    <source>
        <dbReference type="Pfam" id="PF01243"/>
    </source>
</evidence>
<sequence length="204" mass="23148">MQIASDIAFTPSVKAEQSKRGSRLQYERMERTRGWPSTVTPDLTAFIADARSFYLATASADGQPYIQHRGGPAGFLKILDDKRLAFADYVGNRQYITIGNLAENPKAYIFIMDYVHQRRVKLWGTAKVIEGDDELLSKLSDPTYRARPERVIVFTIEAWDQNCPQHIPRMLPFDEVAGAIGRLQTRIADLETENARLRNDSKAQ</sequence>
<dbReference type="Gene3D" id="2.30.110.10">
    <property type="entry name" value="Electron Transport, Fmn-binding Protein, Chain A"/>
    <property type="match status" value="1"/>
</dbReference>
<dbReference type="OrthoDB" id="9790331at2"/>
<dbReference type="Proteomes" id="UP000002033">
    <property type="component" value="Chromosome"/>
</dbReference>
<dbReference type="STRING" id="582899.Hden_2414"/>
<dbReference type="EMBL" id="CP002083">
    <property type="protein sequence ID" value="ADJ24211.1"/>
    <property type="molecule type" value="Genomic_DNA"/>
</dbReference>
<protein>
    <submittedName>
        <fullName evidence="2">Pyridoxamine 5'-phosphate oxidase-related FMN-binding protein</fullName>
    </submittedName>
</protein>
<name>D8JRZ3_HYPDA</name>
<dbReference type="PANTHER" id="PTHR42815">
    <property type="entry name" value="FAD-BINDING, PUTATIVE (AFU_ORTHOLOGUE AFUA_6G07600)-RELATED"/>
    <property type="match status" value="1"/>
</dbReference>
<keyword evidence="3" id="KW-1185">Reference proteome</keyword>
<evidence type="ECO:0000313" key="2">
    <source>
        <dbReference type="EMBL" id="ADJ24211.1"/>
    </source>
</evidence>
<dbReference type="Pfam" id="PF01243">
    <property type="entry name" value="PNPOx_N"/>
    <property type="match status" value="1"/>
</dbReference>